<dbReference type="Pfam" id="PF04265">
    <property type="entry name" value="TPK_B1_binding"/>
    <property type="match status" value="1"/>
</dbReference>
<evidence type="ECO:0000256" key="4">
    <source>
        <dbReference type="ARBA" id="ARBA00022840"/>
    </source>
</evidence>
<keyword evidence="2" id="KW-0547">Nucleotide-binding</keyword>
<dbReference type="SMART" id="SM00983">
    <property type="entry name" value="TPK_B1_binding"/>
    <property type="match status" value="1"/>
</dbReference>
<evidence type="ECO:0000313" key="6">
    <source>
        <dbReference type="EMBL" id="MPM85511.1"/>
    </source>
</evidence>
<evidence type="ECO:0000256" key="2">
    <source>
        <dbReference type="ARBA" id="ARBA00022741"/>
    </source>
</evidence>
<accession>A0A645D8C9</accession>
<keyword evidence="3" id="KW-0418">Kinase</keyword>
<dbReference type="AlphaFoldDB" id="A0A645D8C9"/>
<keyword evidence="4" id="KW-0067">ATP-binding</keyword>
<reference evidence="6" key="1">
    <citation type="submission" date="2019-08" db="EMBL/GenBank/DDBJ databases">
        <authorList>
            <person name="Kucharzyk K."/>
            <person name="Murdoch R.W."/>
            <person name="Higgins S."/>
            <person name="Loffler F."/>
        </authorList>
    </citation>
    <scope>NUCLEOTIDE SEQUENCE</scope>
</reference>
<evidence type="ECO:0000256" key="1">
    <source>
        <dbReference type="ARBA" id="ARBA00022679"/>
    </source>
</evidence>
<organism evidence="6">
    <name type="scientific">bioreactor metagenome</name>
    <dbReference type="NCBI Taxonomy" id="1076179"/>
    <lineage>
        <taxon>unclassified sequences</taxon>
        <taxon>metagenomes</taxon>
        <taxon>ecological metagenomes</taxon>
    </lineage>
</organism>
<dbReference type="GO" id="GO:0005524">
    <property type="term" value="F:ATP binding"/>
    <property type="evidence" value="ECO:0007669"/>
    <property type="project" value="UniProtKB-KW"/>
</dbReference>
<dbReference type="InterPro" id="IPR036759">
    <property type="entry name" value="TPK_catalytic_sf"/>
</dbReference>
<evidence type="ECO:0000256" key="3">
    <source>
        <dbReference type="ARBA" id="ARBA00022777"/>
    </source>
</evidence>
<comment type="caution">
    <text evidence="6">The sequence shown here is derived from an EMBL/GenBank/DDBJ whole genome shotgun (WGS) entry which is preliminary data.</text>
</comment>
<gene>
    <name evidence="6" type="ORF">SDC9_132592</name>
</gene>
<sequence length="85" mass="9197">MLDGPANASFTFAERPKAVSLLSFSEECAGVSIAGVRWPLDGVALSRGFPYAISNRLGDGLAARVSCESGRLGFYWLWDERRIAS</sequence>
<proteinExistence type="predicted"/>
<dbReference type="GO" id="GO:0004788">
    <property type="term" value="F:thiamine diphosphokinase activity"/>
    <property type="evidence" value="ECO:0007669"/>
    <property type="project" value="InterPro"/>
</dbReference>
<dbReference type="Gene3D" id="3.40.50.10240">
    <property type="entry name" value="Thiamin pyrophosphokinase, catalytic domain"/>
    <property type="match status" value="1"/>
</dbReference>
<keyword evidence="1" id="KW-0808">Transferase</keyword>
<dbReference type="EMBL" id="VSSQ01033799">
    <property type="protein sequence ID" value="MPM85511.1"/>
    <property type="molecule type" value="Genomic_DNA"/>
</dbReference>
<dbReference type="InterPro" id="IPR036371">
    <property type="entry name" value="TPK_B1-bd_sf"/>
</dbReference>
<feature type="domain" description="Thiamin pyrophosphokinase thiamin-binding" evidence="5">
    <location>
        <begin position="9"/>
        <end position="73"/>
    </location>
</feature>
<dbReference type="SUPFAM" id="SSF63862">
    <property type="entry name" value="Thiamin pyrophosphokinase, substrate-binding domain"/>
    <property type="match status" value="1"/>
</dbReference>
<dbReference type="GO" id="GO:0009229">
    <property type="term" value="P:thiamine diphosphate biosynthetic process"/>
    <property type="evidence" value="ECO:0007669"/>
    <property type="project" value="InterPro"/>
</dbReference>
<dbReference type="InterPro" id="IPR007373">
    <property type="entry name" value="Thiamin_PyroPKinase_B1-bd"/>
</dbReference>
<evidence type="ECO:0000259" key="5">
    <source>
        <dbReference type="SMART" id="SM00983"/>
    </source>
</evidence>
<dbReference type="GO" id="GO:0016301">
    <property type="term" value="F:kinase activity"/>
    <property type="evidence" value="ECO:0007669"/>
    <property type="project" value="UniProtKB-KW"/>
</dbReference>
<dbReference type="GO" id="GO:0030975">
    <property type="term" value="F:thiamine binding"/>
    <property type="evidence" value="ECO:0007669"/>
    <property type="project" value="InterPro"/>
</dbReference>
<name>A0A645D8C9_9ZZZZ</name>
<protein>
    <recommendedName>
        <fullName evidence="5">Thiamin pyrophosphokinase thiamin-binding domain-containing protein</fullName>
    </recommendedName>
</protein>